<accession>A0A544TJ17</accession>
<keyword evidence="1" id="KW-0472">Membrane</keyword>
<dbReference type="RefSeq" id="WP_142605794.1">
    <property type="nucleotide sequence ID" value="NZ_VDGG01000008.1"/>
</dbReference>
<gene>
    <name evidence="2" type="ORF">FG383_05185</name>
</gene>
<dbReference type="AlphaFoldDB" id="A0A544TJ17"/>
<dbReference type="Proteomes" id="UP000318937">
    <property type="component" value="Unassembled WGS sequence"/>
</dbReference>
<name>A0A544TJ17_9BACI</name>
<sequence length="196" mass="23093">MQSMIDNFLALEPKDKFTSLGVIFTAIIGLVTLFFSVLNNQRNVYASTILKERLDSLNNLKKNSASFIALILASTKGNSLEHSYKEIKYLSNLIEYQFNVSKGEEVIVLNKIKYLLRLIRLRIEERDIVQIGDFIQKYDMEFFRGLNLAHYNVQTLRKLMDKIIYESTEEIEVLLKNHIKSEWEKIKYKQRSLRFK</sequence>
<dbReference type="EMBL" id="VDGG01000008">
    <property type="protein sequence ID" value="TQR17451.1"/>
    <property type="molecule type" value="Genomic_DNA"/>
</dbReference>
<reference evidence="2 3" key="1">
    <citation type="submission" date="2019-05" db="EMBL/GenBank/DDBJ databases">
        <title>Psychrobacillus vulpis sp. nov., a new species isolated from feces of a red fox that inhabits in The Tablas de Daimiel Natural Park, Albacete, Spain.</title>
        <authorList>
            <person name="Rodriguez M."/>
            <person name="Reina J.C."/>
            <person name="Bejar V."/>
            <person name="Llamas I."/>
        </authorList>
    </citation>
    <scope>NUCLEOTIDE SEQUENCE [LARGE SCALE GENOMIC DNA]</scope>
    <source>
        <strain evidence="2 3">NHI-2</strain>
    </source>
</reference>
<evidence type="ECO:0000256" key="1">
    <source>
        <dbReference type="SAM" id="Phobius"/>
    </source>
</evidence>
<keyword evidence="1" id="KW-0812">Transmembrane</keyword>
<feature type="transmembrane region" description="Helical" evidence="1">
    <location>
        <begin position="20"/>
        <end position="38"/>
    </location>
</feature>
<organism evidence="2 3">
    <name type="scientific">Psychrobacillus soli</name>
    <dbReference type="NCBI Taxonomy" id="1543965"/>
    <lineage>
        <taxon>Bacteria</taxon>
        <taxon>Bacillati</taxon>
        <taxon>Bacillota</taxon>
        <taxon>Bacilli</taxon>
        <taxon>Bacillales</taxon>
        <taxon>Bacillaceae</taxon>
        <taxon>Psychrobacillus</taxon>
    </lineage>
</organism>
<keyword evidence="1" id="KW-1133">Transmembrane helix</keyword>
<protein>
    <submittedName>
        <fullName evidence="2">Uncharacterized protein</fullName>
    </submittedName>
</protein>
<keyword evidence="3" id="KW-1185">Reference proteome</keyword>
<evidence type="ECO:0000313" key="2">
    <source>
        <dbReference type="EMBL" id="TQR17451.1"/>
    </source>
</evidence>
<proteinExistence type="predicted"/>
<comment type="caution">
    <text evidence="2">The sequence shown here is derived from an EMBL/GenBank/DDBJ whole genome shotgun (WGS) entry which is preliminary data.</text>
</comment>
<dbReference type="OrthoDB" id="9909916at2"/>
<evidence type="ECO:0000313" key="3">
    <source>
        <dbReference type="Proteomes" id="UP000318937"/>
    </source>
</evidence>